<keyword evidence="8" id="KW-1185">Reference proteome</keyword>
<protein>
    <submittedName>
        <fullName evidence="7">Cache 3/Cache 2 fusion domain-containing protein</fullName>
    </submittedName>
</protein>
<dbReference type="Gene3D" id="1.10.287.950">
    <property type="entry name" value="Methyl-accepting chemotaxis protein"/>
    <property type="match status" value="1"/>
</dbReference>
<dbReference type="PANTHER" id="PTHR43531">
    <property type="entry name" value="PROTEIN ICFG"/>
    <property type="match status" value="1"/>
</dbReference>
<reference evidence="8" key="1">
    <citation type="journal article" date="2019" name="Int. J. Syst. Evol. Microbiol.">
        <title>The Global Catalogue of Microorganisms (GCM) 10K type strain sequencing project: providing services to taxonomists for standard genome sequencing and annotation.</title>
        <authorList>
            <consortium name="The Broad Institute Genomics Platform"/>
            <consortium name="The Broad Institute Genome Sequencing Center for Infectious Disease"/>
            <person name="Wu L."/>
            <person name="Ma J."/>
        </authorList>
    </citation>
    <scope>NUCLEOTIDE SEQUENCE [LARGE SCALE GENOMIC DNA]</scope>
    <source>
        <strain evidence="8">CCUG 49452</strain>
    </source>
</reference>
<dbReference type="PROSITE" id="PS50885">
    <property type="entry name" value="HAMP"/>
    <property type="match status" value="1"/>
</dbReference>
<dbReference type="CDD" id="cd11386">
    <property type="entry name" value="MCP_signal"/>
    <property type="match status" value="1"/>
</dbReference>
<keyword evidence="4" id="KW-0812">Transmembrane</keyword>
<dbReference type="PROSITE" id="PS50111">
    <property type="entry name" value="CHEMOTAXIS_TRANSDUC_2"/>
    <property type="match status" value="1"/>
</dbReference>
<dbReference type="SMART" id="SM00283">
    <property type="entry name" value="MA"/>
    <property type="match status" value="1"/>
</dbReference>
<evidence type="ECO:0000313" key="8">
    <source>
        <dbReference type="Proteomes" id="UP001596001"/>
    </source>
</evidence>
<name>A0ABV9QCG0_9BURK</name>
<dbReference type="InterPro" id="IPR051310">
    <property type="entry name" value="MCP_chemotaxis"/>
</dbReference>
<proteinExistence type="inferred from homology"/>
<dbReference type="PRINTS" id="PR00260">
    <property type="entry name" value="CHEMTRNSDUCR"/>
</dbReference>
<dbReference type="Pfam" id="PF00015">
    <property type="entry name" value="MCPsignal"/>
    <property type="match status" value="1"/>
</dbReference>
<dbReference type="InterPro" id="IPR003660">
    <property type="entry name" value="HAMP_dom"/>
</dbReference>
<feature type="transmembrane region" description="Helical" evidence="4">
    <location>
        <begin position="14"/>
        <end position="36"/>
    </location>
</feature>
<accession>A0ABV9QCG0</accession>
<evidence type="ECO:0000313" key="7">
    <source>
        <dbReference type="EMBL" id="MFC4788929.1"/>
    </source>
</evidence>
<feature type="domain" description="HAMP" evidence="6">
    <location>
        <begin position="340"/>
        <end position="392"/>
    </location>
</feature>
<dbReference type="EMBL" id="JBHSHJ010000005">
    <property type="protein sequence ID" value="MFC4788929.1"/>
    <property type="molecule type" value="Genomic_DNA"/>
</dbReference>
<dbReference type="Proteomes" id="UP001596001">
    <property type="component" value="Unassembled WGS sequence"/>
</dbReference>
<dbReference type="PANTHER" id="PTHR43531:SF14">
    <property type="entry name" value="METHYL-ACCEPTING CHEMOTAXIS PROTEIN I-RELATED"/>
    <property type="match status" value="1"/>
</dbReference>
<dbReference type="Pfam" id="PF17201">
    <property type="entry name" value="Cache_3-Cache_2"/>
    <property type="match status" value="1"/>
</dbReference>
<dbReference type="InterPro" id="IPR004089">
    <property type="entry name" value="MCPsignal_dom"/>
</dbReference>
<evidence type="ECO:0000256" key="2">
    <source>
        <dbReference type="ARBA" id="ARBA00029447"/>
    </source>
</evidence>
<feature type="transmembrane region" description="Helical" evidence="4">
    <location>
        <begin position="315"/>
        <end position="338"/>
    </location>
</feature>
<keyword evidence="4" id="KW-1133">Transmembrane helix</keyword>
<comment type="caution">
    <text evidence="7">The sequence shown here is derived from an EMBL/GenBank/DDBJ whole genome shotgun (WGS) entry which is preliminary data.</text>
</comment>
<evidence type="ECO:0000256" key="1">
    <source>
        <dbReference type="ARBA" id="ARBA00022481"/>
    </source>
</evidence>
<organism evidence="7 8">
    <name type="scientific">Giesbergeria sinuosa</name>
    <dbReference type="NCBI Taxonomy" id="80883"/>
    <lineage>
        <taxon>Bacteria</taxon>
        <taxon>Pseudomonadati</taxon>
        <taxon>Pseudomonadota</taxon>
        <taxon>Betaproteobacteria</taxon>
        <taxon>Burkholderiales</taxon>
        <taxon>Comamonadaceae</taxon>
        <taxon>Giesbergeria</taxon>
    </lineage>
</organism>
<dbReference type="CDD" id="cd06225">
    <property type="entry name" value="HAMP"/>
    <property type="match status" value="1"/>
</dbReference>
<keyword evidence="4" id="KW-0472">Membrane</keyword>
<sequence length="656" mass="71053">MPTPSTDQSLARRVTLLAIGMIGLVLVLVALTISILTERETRQQVYHTVQDRVDNLVQALDAVEETSRETVVRAFRTFRQSFQPTMRLVESSGELQSFGVAVNNDFGLLDKFSQDTGGVATLFARKGQDFVRVTTSLKNDKGERDLGTLLDRASPAYARALAGQDYTGRVTLFDKPYMTHYSPVKDDSGAVVGIVFVGLDISAFHQNLVKEVQDTHFFDNGGVYVVQPGKTAEEARFVIHPTASGKPVTQVYAQAAPFLQALSQAPQQPLHEGVLPLRGVELDDPWVLMRPTQTHGWWVVAEVSDVQAMASHRKVVWLVWLVLALAVAALGLGLFFLLRRSISHPLQELAHTITLVAQGDLTHPFRSSRTDEIGTLVYEIEGMRQRYLHMLQQVRQAVDSISTASAEIASGNHDLSHRTEQAASSLQQTAQSMEEITATVRQSADAAQHANQMASSAAVVATRGGQAVGEVVSTMHDIHTSSRQIADIVGVIDGIAFQTNILALNAAVEAARAGEQGRGFAVVASEVRSLAGRSAEAAKQIKTLIDTSVQKVESGTRLVQHAGNTMQEIVDAVHRMGDTMGEISSAAGEQSDGIAQVNIAVSQLDQMTQQNASLVQESATAAHSLREQAHRLRDAVQVFKLTEQSSLPALQAPSRA</sequence>
<evidence type="ECO:0000256" key="4">
    <source>
        <dbReference type="SAM" id="Phobius"/>
    </source>
</evidence>
<dbReference type="InterPro" id="IPR004090">
    <property type="entry name" value="Chemotax_Me-accpt_rcpt"/>
</dbReference>
<dbReference type="InterPro" id="IPR033462">
    <property type="entry name" value="Cache_3-Cache_2"/>
</dbReference>
<feature type="domain" description="Methyl-accepting transducer" evidence="5">
    <location>
        <begin position="397"/>
        <end position="626"/>
    </location>
</feature>
<dbReference type="InterPro" id="IPR029151">
    <property type="entry name" value="Sensor-like_sf"/>
</dbReference>
<gene>
    <name evidence="7" type="ORF">ACFO6X_08045</name>
</gene>
<keyword evidence="3" id="KW-0807">Transducer</keyword>
<evidence type="ECO:0000259" key="5">
    <source>
        <dbReference type="PROSITE" id="PS50111"/>
    </source>
</evidence>
<evidence type="ECO:0000256" key="3">
    <source>
        <dbReference type="PROSITE-ProRule" id="PRU00284"/>
    </source>
</evidence>
<dbReference type="SUPFAM" id="SSF103190">
    <property type="entry name" value="Sensory domain-like"/>
    <property type="match status" value="1"/>
</dbReference>
<evidence type="ECO:0000259" key="6">
    <source>
        <dbReference type="PROSITE" id="PS50885"/>
    </source>
</evidence>
<keyword evidence="1" id="KW-0488">Methylation</keyword>
<dbReference type="RefSeq" id="WP_382431831.1">
    <property type="nucleotide sequence ID" value="NZ_JBHSHJ010000005.1"/>
</dbReference>
<comment type="similarity">
    <text evidence="2">Belongs to the methyl-accepting chemotaxis (MCP) protein family.</text>
</comment>
<dbReference type="Pfam" id="PF00672">
    <property type="entry name" value="HAMP"/>
    <property type="match status" value="1"/>
</dbReference>
<dbReference type="SUPFAM" id="SSF58104">
    <property type="entry name" value="Methyl-accepting chemotaxis protein (MCP) signaling domain"/>
    <property type="match status" value="1"/>
</dbReference>
<dbReference type="SMART" id="SM00304">
    <property type="entry name" value="HAMP"/>
    <property type="match status" value="1"/>
</dbReference>